<dbReference type="PANTHER" id="PTHR47696">
    <property type="entry name" value="THAP DOMAIN-CONTAINING PROTEIN 2"/>
    <property type="match status" value="1"/>
</dbReference>
<dbReference type="SMART" id="SM00980">
    <property type="entry name" value="THAP"/>
    <property type="match status" value="1"/>
</dbReference>
<dbReference type="GO" id="GO:0003677">
    <property type="term" value="F:DNA binding"/>
    <property type="evidence" value="ECO:0007669"/>
    <property type="project" value="UniProtKB-UniRule"/>
</dbReference>
<feature type="compositionally biased region" description="Polar residues" evidence="7">
    <location>
        <begin position="103"/>
        <end position="118"/>
    </location>
</feature>
<evidence type="ECO:0000256" key="2">
    <source>
        <dbReference type="ARBA" id="ARBA00022771"/>
    </source>
</evidence>
<evidence type="ECO:0000256" key="4">
    <source>
        <dbReference type="ARBA" id="ARBA00023125"/>
    </source>
</evidence>
<feature type="region of interest" description="Disordered" evidence="7">
    <location>
        <begin position="309"/>
        <end position="328"/>
    </location>
</feature>
<dbReference type="InterPro" id="IPR038441">
    <property type="entry name" value="THAP_Znf_sf"/>
</dbReference>
<dbReference type="SMART" id="SM00692">
    <property type="entry name" value="DM3"/>
    <property type="match status" value="1"/>
</dbReference>
<evidence type="ECO:0000256" key="3">
    <source>
        <dbReference type="ARBA" id="ARBA00022833"/>
    </source>
</evidence>
<accession>A0A0P4WZ06</accession>
<dbReference type="SUPFAM" id="SSF57716">
    <property type="entry name" value="Glucocorticoid receptor-like (DNA-binding domain)"/>
    <property type="match status" value="1"/>
</dbReference>
<protein>
    <recommendedName>
        <fullName evidence="8">THAP-type domain-containing protein</fullName>
    </recommendedName>
</protein>
<reference evidence="9" key="1">
    <citation type="submission" date="2015-09" db="EMBL/GenBank/DDBJ databases">
        <title>Scylla olivacea transcriptome.</title>
        <authorList>
            <person name="Ikhwanuddin M."/>
        </authorList>
    </citation>
    <scope>NUCLEOTIDE SEQUENCE</scope>
</reference>
<sequence>MPSCSARGCSNRSGRGTKVTFHLFPKNNEARQKWVPATGRKNWSPGKRAVLCSEHFEEECFDRTGQTTRLRMGAVPTKGKFAPKIKKNPIHIKQEPEDEQKPKQPTNKHGITTRSGRQLSGRMAAVVAAMKRDPSEDEEVESLEPDDPPFLDTAADSHVDPASSTYPDHFYCRTQNEMEALLRKSEQKVEFLKMKLDYLNSPKKIVKQEPPDWTQFRRAALQKEAELIKVSLQAGSSALSNVNSKDLLRKDEQLREKLKEAEEIKKQIKVLQQKNRRLKKKSKAKFIRYVVMIEPTKAGKNATATCSLVRDEEEEDDEESKEEGASATVEQISSIQESILSHTASMIMGPSGLQDEKDKQIQDLQRKVKIARQKEKRKTEQLEHLQEVVEILKEKCSEYSVLKEPTTQRRCSLCRSLLLKRCHQIAESWGAFDIAQDITLPLVRTKPHPQIPSRSGLRPLDSNEISFCSDCQALARRSRLRQRSLVLRLSPQC</sequence>
<feature type="region of interest" description="Disordered" evidence="7">
    <location>
        <begin position="85"/>
        <end position="120"/>
    </location>
</feature>
<dbReference type="EMBL" id="GDRN01045920">
    <property type="protein sequence ID" value="JAI66820.1"/>
    <property type="molecule type" value="Transcribed_RNA"/>
</dbReference>
<dbReference type="PANTHER" id="PTHR47696:SF1">
    <property type="entry name" value="THAP DOMAIN-CONTAINING PROTEIN 2"/>
    <property type="match status" value="1"/>
</dbReference>
<dbReference type="GO" id="GO:0008270">
    <property type="term" value="F:zinc ion binding"/>
    <property type="evidence" value="ECO:0007669"/>
    <property type="project" value="UniProtKB-KW"/>
</dbReference>
<keyword evidence="2 5" id="KW-0863">Zinc-finger</keyword>
<evidence type="ECO:0000256" key="7">
    <source>
        <dbReference type="SAM" id="MobiDB-lite"/>
    </source>
</evidence>
<evidence type="ECO:0000256" key="6">
    <source>
        <dbReference type="SAM" id="Coils"/>
    </source>
</evidence>
<organism evidence="9">
    <name type="scientific">Scylla olivacea</name>
    <name type="common">Orange mud crab</name>
    <name type="synonym">Cancer olivacea</name>
    <dbReference type="NCBI Taxonomy" id="85551"/>
    <lineage>
        <taxon>Eukaryota</taxon>
        <taxon>Metazoa</taxon>
        <taxon>Ecdysozoa</taxon>
        <taxon>Arthropoda</taxon>
        <taxon>Crustacea</taxon>
        <taxon>Multicrustacea</taxon>
        <taxon>Malacostraca</taxon>
        <taxon>Eumalacostraca</taxon>
        <taxon>Eucarida</taxon>
        <taxon>Decapoda</taxon>
        <taxon>Pleocyemata</taxon>
        <taxon>Brachyura</taxon>
        <taxon>Eubrachyura</taxon>
        <taxon>Portunoidea</taxon>
        <taxon>Portunidae</taxon>
        <taxon>Portuninae</taxon>
        <taxon>Scylla</taxon>
    </lineage>
</organism>
<evidence type="ECO:0000256" key="1">
    <source>
        <dbReference type="ARBA" id="ARBA00022723"/>
    </source>
</evidence>
<name>A0A0P4WZ06_SCYOL</name>
<dbReference type="PROSITE" id="PS50950">
    <property type="entry name" value="ZF_THAP"/>
    <property type="match status" value="1"/>
</dbReference>
<dbReference type="Gene3D" id="6.20.210.20">
    <property type="entry name" value="THAP domain"/>
    <property type="match status" value="1"/>
</dbReference>
<feature type="coiled-coil region" evidence="6">
    <location>
        <begin position="354"/>
        <end position="395"/>
    </location>
</feature>
<evidence type="ECO:0000256" key="5">
    <source>
        <dbReference type="PROSITE-ProRule" id="PRU00309"/>
    </source>
</evidence>
<feature type="coiled-coil region" evidence="6">
    <location>
        <begin position="244"/>
        <end position="281"/>
    </location>
</feature>
<keyword evidence="3" id="KW-0862">Zinc</keyword>
<keyword evidence="6" id="KW-0175">Coiled coil</keyword>
<feature type="domain" description="THAP-type" evidence="8">
    <location>
        <begin position="1"/>
        <end position="79"/>
    </location>
</feature>
<proteinExistence type="predicted"/>
<keyword evidence="4 5" id="KW-0238">DNA-binding</keyword>
<evidence type="ECO:0000259" key="8">
    <source>
        <dbReference type="PROSITE" id="PS50950"/>
    </source>
</evidence>
<evidence type="ECO:0000313" key="9">
    <source>
        <dbReference type="EMBL" id="JAI66820.1"/>
    </source>
</evidence>
<dbReference type="Pfam" id="PF05485">
    <property type="entry name" value="THAP"/>
    <property type="match status" value="1"/>
</dbReference>
<dbReference type="InterPro" id="IPR026521">
    <property type="entry name" value="THAP2"/>
</dbReference>
<feature type="compositionally biased region" description="Acidic residues" evidence="7">
    <location>
        <begin position="311"/>
        <end position="321"/>
    </location>
</feature>
<feature type="compositionally biased region" description="Basic and acidic residues" evidence="7">
    <location>
        <begin position="92"/>
        <end position="102"/>
    </location>
</feature>
<dbReference type="InterPro" id="IPR006612">
    <property type="entry name" value="THAP_Znf"/>
</dbReference>
<keyword evidence="1" id="KW-0479">Metal-binding</keyword>
<dbReference type="AlphaFoldDB" id="A0A0P4WZ06"/>